<dbReference type="STRING" id="573321.SAMN04488505_102231"/>
<reference evidence="2 3" key="1">
    <citation type="submission" date="2016-10" db="EMBL/GenBank/DDBJ databases">
        <authorList>
            <person name="de Groot N.N."/>
        </authorList>
    </citation>
    <scope>NUCLEOTIDE SEQUENCE [LARGE SCALE GENOMIC DNA]</scope>
    <source>
        <strain evidence="2 3">DSM 21039</strain>
    </source>
</reference>
<accession>A0A1H7Q2M3</accession>
<dbReference type="AlphaFoldDB" id="A0A1H7Q2M3"/>
<name>A0A1H7Q2M3_9BACT</name>
<feature type="transmembrane region" description="Helical" evidence="1">
    <location>
        <begin position="29"/>
        <end position="51"/>
    </location>
</feature>
<keyword evidence="1" id="KW-0812">Transmembrane</keyword>
<sequence length="648" mass="76114">MEEISRLLSEYINPLLHDAGQYWLEKHSLLLLTLVFVVLLPGLHKLIIFLLERRKKGILRRNLYPFFDAAEIVNATKYYVETRFQNIDPANEQETRLANVFSAKQKIIPFLIKKSFNSDDSQKYFMVLADSGMGKTTMLINLYYTYLRQIGRRFEIKLLPLGSKDLDSTLLSINQTDKQKKILLLDGFDEDPKAVEDYRKRMNELLDLTSEFRKVIITSRTQFFESAIEEPYETGQMKFGGDKGMHFFYKMYVSPFDDKNVSDYLNKKYGFFNKRKKRVAKGIVEQCPNLMVRPMLLAYIDNLVTENQTYKYSYELYDTLITKWLDRESSRVPVCSKGKFKADLRLFSRAVAIDIYYNQKERNGLFINSEELSELARKFDIDLTIIDLKSKSLLNRNASGQYKFSHKSILEYFLSLEIFENENFRNTFNYESMSQAKAFHSEMCHAIVSREQHRVNFDIPYETTTYSNLVVYLKKYLPVCPIQGIEINRSLTILNPHEFSNNFFWGLRNIFFINILITQKSDIEKLLLLPNLKGICILNDCSQFRSHFMDIRMEQNENKLQLFADDFKHLISRINSDRTVSGLQGFVEKREPNVHNIFGRPHETSKKLYDIYISTLFVCVKAKIKQSRPDITFYSDPIDENGKTISVF</sequence>
<dbReference type="InterPro" id="IPR027417">
    <property type="entry name" value="P-loop_NTPase"/>
</dbReference>
<dbReference type="SUPFAM" id="SSF52540">
    <property type="entry name" value="P-loop containing nucleoside triphosphate hydrolases"/>
    <property type="match status" value="1"/>
</dbReference>
<dbReference type="EMBL" id="FOBB01000002">
    <property type="protein sequence ID" value="SEL42059.1"/>
    <property type="molecule type" value="Genomic_DNA"/>
</dbReference>
<dbReference type="OrthoDB" id="1488560at2"/>
<dbReference type="RefSeq" id="WP_089909108.1">
    <property type="nucleotide sequence ID" value="NZ_FOBB01000002.1"/>
</dbReference>
<evidence type="ECO:0000313" key="3">
    <source>
        <dbReference type="Proteomes" id="UP000198984"/>
    </source>
</evidence>
<organism evidence="2 3">
    <name type="scientific">Chitinophaga rupis</name>
    <dbReference type="NCBI Taxonomy" id="573321"/>
    <lineage>
        <taxon>Bacteria</taxon>
        <taxon>Pseudomonadati</taxon>
        <taxon>Bacteroidota</taxon>
        <taxon>Chitinophagia</taxon>
        <taxon>Chitinophagales</taxon>
        <taxon>Chitinophagaceae</taxon>
        <taxon>Chitinophaga</taxon>
    </lineage>
</organism>
<proteinExistence type="predicted"/>
<evidence type="ECO:0008006" key="4">
    <source>
        <dbReference type="Google" id="ProtNLM"/>
    </source>
</evidence>
<keyword evidence="3" id="KW-1185">Reference proteome</keyword>
<evidence type="ECO:0000313" key="2">
    <source>
        <dbReference type="EMBL" id="SEL42059.1"/>
    </source>
</evidence>
<protein>
    <recommendedName>
        <fullName evidence="4">NACHT domain-containing protein</fullName>
    </recommendedName>
</protein>
<evidence type="ECO:0000256" key="1">
    <source>
        <dbReference type="SAM" id="Phobius"/>
    </source>
</evidence>
<gene>
    <name evidence="2" type="ORF">SAMN04488505_102231</name>
</gene>
<keyword evidence="1" id="KW-0472">Membrane</keyword>
<dbReference type="Proteomes" id="UP000198984">
    <property type="component" value="Unassembled WGS sequence"/>
</dbReference>
<keyword evidence="1" id="KW-1133">Transmembrane helix</keyword>